<name>A0A937XI73_UNCW3</name>
<dbReference type="EMBL" id="VGIR01000064">
    <property type="protein sequence ID" value="MBM3332153.1"/>
    <property type="molecule type" value="Genomic_DNA"/>
</dbReference>
<sequence>MPTILLILGWRFYFYSNEGHEPIHIHCSKADSEAKYWLDAGAFEITEAYAYGMSPADRRTVRSIIFQHFDYIIAEWKRFQDLKDD</sequence>
<dbReference type="Proteomes" id="UP000779900">
    <property type="component" value="Unassembled WGS sequence"/>
</dbReference>
<accession>A0A937XI73</accession>
<dbReference type="Pfam" id="PF13711">
    <property type="entry name" value="DUF4160"/>
    <property type="match status" value="1"/>
</dbReference>
<comment type="caution">
    <text evidence="1">The sequence shown here is derived from an EMBL/GenBank/DDBJ whole genome shotgun (WGS) entry which is preliminary data.</text>
</comment>
<evidence type="ECO:0000313" key="2">
    <source>
        <dbReference type="Proteomes" id="UP000779900"/>
    </source>
</evidence>
<dbReference type="InterPro" id="IPR025427">
    <property type="entry name" value="DUF4160"/>
</dbReference>
<reference evidence="1" key="1">
    <citation type="submission" date="2019-03" db="EMBL/GenBank/DDBJ databases">
        <title>Lake Tanganyika Metagenome-Assembled Genomes (MAGs).</title>
        <authorList>
            <person name="Tran P."/>
        </authorList>
    </citation>
    <scope>NUCLEOTIDE SEQUENCE</scope>
    <source>
        <strain evidence="1">K_DeepCast_150m_m2_040</strain>
    </source>
</reference>
<proteinExistence type="predicted"/>
<protein>
    <submittedName>
        <fullName evidence="1">DUF4160 domain-containing protein</fullName>
    </submittedName>
</protein>
<gene>
    <name evidence="1" type="ORF">FJY68_09965</name>
</gene>
<organism evidence="1 2">
    <name type="scientific">candidate division WOR-3 bacterium</name>
    <dbReference type="NCBI Taxonomy" id="2052148"/>
    <lineage>
        <taxon>Bacteria</taxon>
        <taxon>Bacteria division WOR-3</taxon>
    </lineage>
</organism>
<dbReference type="AlphaFoldDB" id="A0A937XI73"/>
<evidence type="ECO:0000313" key="1">
    <source>
        <dbReference type="EMBL" id="MBM3332153.1"/>
    </source>
</evidence>